<reference evidence="1 2" key="1">
    <citation type="journal article" date="2014" name="PLoS Genet.">
        <title>Phylogenetically driven sequencing of extremely halophilic archaea reveals strategies for static and dynamic osmo-response.</title>
        <authorList>
            <person name="Becker E.A."/>
            <person name="Seitzer P.M."/>
            <person name="Tritt A."/>
            <person name="Larsen D."/>
            <person name="Krusor M."/>
            <person name="Yao A.I."/>
            <person name="Wu D."/>
            <person name="Madern D."/>
            <person name="Eisen J.A."/>
            <person name="Darling A.E."/>
            <person name="Facciotti M.T."/>
        </authorList>
    </citation>
    <scope>NUCLEOTIDE SEQUENCE [LARGE SCALE GENOMIC DNA]</scope>
    <source>
        <strain evidence="1 2">DSM 12281</strain>
    </source>
</reference>
<dbReference type="RefSeq" id="WP_006826734.1">
    <property type="nucleotide sequence ID" value="NZ_AOIL01000051.1"/>
</dbReference>
<keyword evidence="2" id="KW-1185">Reference proteome</keyword>
<gene>
    <name evidence="1" type="ORF">C484_15337</name>
</gene>
<comment type="caution">
    <text evidence="1">The sequence shown here is derived from an EMBL/GenBank/DDBJ whole genome shotgun (WGS) entry which is preliminary data.</text>
</comment>
<dbReference type="EMBL" id="AOIL01000051">
    <property type="protein sequence ID" value="ELY88299.1"/>
    <property type="molecule type" value="Genomic_DNA"/>
</dbReference>
<proteinExistence type="predicted"/>
<dbReference type="PATRIC" id="fig|1230458.4.peg.3102"/>
<protein>
    <submittedName>
        <fullName evidence="1">Uncharacterized protein</fullName>
    </submittedName>
</protein>
<evidence type="ECO:0000313" key="1">
    <source>
        <dbReference type="EMBL" id="ELY88299.1"/>
    </source>
</evidence>
<sequence length="63" mass="7067">MTLSLPQKYVTDTIRREDGIDVTDSVLAPIFVLASFSVYLLRWHGSGDHRGTQQAKISIDSIF</sequence>
<accession>L9ZPK3</accession>
<name>L9ZPK3_9EURY</name>
<dbReference type="AlphaFoldDB" id="L9ZPK3"/>
<evidence type="ECO:0000313" key="2">
    <source>
        <dbReference type="Proteomes" id="UP000011648"/>
    </source>
</evidence>
<dbReference type="Proteomes" id="UP000011648">
    <property type="component" value="Unassembled WGS sequence"/>
</dbReference>
<organism evidence="1 2">
    <name type="scientific">Natrialba taiwanensis DSM 12281</name>
    <dbReference type="NCBI Taxonomy" id="1230458"/>
    <lineage>
        <taxon>Archaea</taxon>
        <taxon>Methanobacteriati</taxon>
        <taxon>Methanobacteriota</taxon>
        <taxon>Stenosarchaea group</taxon>
        <taxon>Halobacteria</taxon>
        <taxon>Halobacteriales</taxon>
        <taxon>Natrialbaceae</taxon>
        <taxon>Natrialba</taxon>
    </lineage>
</organism>